<dbReference type="Pfam" id="PF13280">
    <property type="entry name" value="WYL"/>
    <property type="match status" value="1"/>
</dbReference>
<dbReference type="InterPro" id="IPR051534">
    <property type="entry name" value="CBASS_pafABC_assoc_protein"/>
</dbReference>
<evidence type="ECO:0000259" key="2">
    <source>
        <dbReference type="Pfam" id="PF13280"/>
    </source>
</evidence>
<feature type="domain" description="WYL" evidence="2">
    <location>
        <begin position="61"/>
        <end position="113"/>
    </location>
</feature>
<organism evidence="3 4">
    <name type="scientific">Azospirillum thiophilum</name>
    <dbReference type="NCBI Taxonomy" id="528244"/>
    <lineage>
        <taxon>Bacteria</taxon>
        <taxon>Pseudomonadati</taxon>
        <taxon>Pseudomonadota</taxon>
        <taxon>Alphaproteobacteria</taxon>
        <taxon>Rhodospirillales</taxon>
        <taxon>Azospirillaceae</taxon>
        <taxon>Azospirillum</taxon>
    </lineage>
</organism>
<evidence type="ECO:0000313" key="3">
    <source>
        <dbReference type="EMBL" id="ALG75170.1"/>
    </source>
</evidence>
<proteinExistence type="predicted"/>
<dbReference type="KEGG" id="ati:AL072_29990"/>
<dbReference type="CDD" id="cd07177">
    <property type="entry name" value="terB_like"/>
    <property type="match status" value="1"/>
</dbReference>
<dbReference type="InterPro" id="IPR026881">
    <property type="entry name" value="WYL_dom"/>
</dbReference>
<dbReference type="Gene3D" id="1.10.3680.10">
    <property type="entry name" value="TerB-like"/>
    <property type="match status" value="1"/>
</dbReference>
<gene>
    <name evidence="3" type="ORF">AL072_29990</name>
</gene>
<dbReference type="SUPFAM" id="SSF158682">
    <property type="entry name" value="TerB-like"/>
    <property type="match status" value="1"/>
</dbReference>
<reference evidence="4" key="1">
    <citation type="submission" date="2015-08" db="EMBL/GenBank/DDBJ databases">
        <title>Complete Genome Sequence of Azospirillum thiophilum BV-S.</title>
        <authorList>
            <person name="Fomenkov A."/>
            <person name="Vincze T."/>
            <person name="Grabovich M."/>
            <person name="Dubinina G."/>
            <person name="Orlova M."/>
            <person name="Belousova E."/>
            <person name="Roberts R.J."/>
        </authorList>
    </citation>
    <scope>NUCLEOTIDE SEQUENCE [LARGE SCALE GENOMIC DNA]</scope>
    <source>
        <strain evidence="4">BV-S</strain>
    </source>
</reference>
<accession>A0AAC8W596</accession>
<evidence type="ECO:0000256" key="1">
    <source>
        <dbReference type="SAM" id="MobiDB-lite"/>
    </source>
</evidence>
<feature type="region of interest" description="Disordered" evidence="1">
    <location>
        <begin position="140"/>
        <end position="177"/>
    </location>
</feature>
<dbReference type="PANTHER" id="PTHR34580">
    <property type="match status" value="1"/>
</dbReference>
<dbReference type="PANTHER" id="PTHR34580:SF1">
    <property type="entry name" value="PROTEIN PAFC"/>
    <property type="match status" value="1"/>
</dbReference>
<protein>
    <recommendedName>
        <fullName evidence="2">WYL domain-containing protein</fullName>
    </recommendedName>
</protein>
<keyword evidence="4" id="KW-1185">Reference proteome</keyword>
<dbReference type="Proteomes" id="UP000069935">
    <property type="component" value="Chromosome 6"/>
</dbReference>
<reference evidence="3 4" key="2">
    <citation type="journal article" date="2016" name="Genome Announc.">
        <title>Complete Genome Sequence of a Strain of Azospirillum thiophilum Isolated from a Sulfide Spring.</title>
        <authorList>
            <person name="Fomenkov A."/>
            <person name="Vincze T."/>
            <person name="Grabovich M."/>
            <person name="Anton B.P."/>
            <person name="Dubinina G."/>
            <person name="Orlova M."/>
            <person name="Belousova E."/>
            <person name="Roberts R.J."/>
        </authorList>
    </citation>
    <scope>NUCLEOTIDE SEQUENCE [LARGE SCALE GENOMIC DNA]</scope>
    <source>
        <strain evidence="3 4">BV-S</strain>
    </source>
</reference>
<dbReference type="InterPro" id="IPR029024">
    <property type="entry name" value="TerB-like"/>
</dbReference>
<dbReference type="EMBL" id="CP012406">
    <property type="protein sequence ID" value="ALG75170.1"/>
    <property type="molecule type" value="Genomic_DNA"/>
</dbReference>
<dbReference type="AlphaFoldDB" id="A0AAC8W596"/>
<name>A0AAC8W596_9PROT</name>
<evidence type="ECO:0000313" key="4">
    <source>
        <dbReference type="Proteomes" id="UP000069935"/>
    </source>
</evidence>
<sequence>MPASFQPEGLTEPDDADMTGLFVTIGVDLALVDQSDHDGRAHFCVGNDKFQAIAEDAAGSTFAIDYQDSKGTLSRRRITMRELYTNGERTYVQAFCHERRAARSFRFDRIVEVIDLDGECHDPRRFFTEALGLEFPTVATVSSPTKTPASPVRFEQPAPRNRVAGPDVRTTDKPGMAQRRAARDGLRVLVALARADGELHPEEVEVILDYIAEQSDLCGVEMTEADRAALLPYLRRQQPGWDVLGDCLSALNTAPRIRQRLLIRYAMQLMDADGVQDPAEFELVMRIQQELAAK</sequence>